<dbReference type="InterPro" id="IPR016032">
    <property type="entry name" value="Sig_transdc_resp-reg_C-effctor"/>
</dbReference>
<proteinExistence type="inferred from homology"/>
<dbReference type="InterPro" id="IPR011990">
    <property type="entry name" value="TPR-like_helical_dom_sf"/>
</dbReference>
<evidence type="ECO:0000256" key="1">
    <source>
        <dbReference type="ARBA" id="ARBA00005820"/>
    </source>
</evidence>
<dbReference type="AlphaFoldDB" id="A0A1G6TLH7"/>
<dbReference type="GO" id="GO:0006355">
    <property type="term" value="P:regulation of DNA-templated transcription"/>
    <property type="evidence" value="ECO:0007669"/>
    <property type="project" value="InterPro"/>
</dbReference>
<evidence type="ECO:0000313" key="6">
    <source>
        <dbReference type="EMBL" id="SDD29938.1"/>
    </source>
</evidence>
<dbReference type="SUPFAM" id="SSF48452">
    <property type="entry name" value="TPR-like"/>
    <property type="match status" value="2"/>
</dbReference>
<dbReference type="Pfam" id="PF13424">
    <property type="entry name" value="TPR_12"/>
    <property type="match status" value="1"/>
</dbReference>
<dbReference type="Gene3D" id="1.10.10.10">
    <property type="entry name" value="Winged helix-like DNA-binding domain superfamily/Winged helix DNA-binding domain"/>
    <property type="match status" value="1"/>
</dbReference>
<evidence type="ECO:0000256" key="2">
    <source>
        <dbReference type="ARBA" id="ARBA00023125"/>
    </source>
</evidence>
<name>A0A1G6TLH7_9PSEU</name>
<evidence type="ECO:0000313" key="7">
    <source>
        <dbReference type="Proteomes" id="UP000199501"/>
    </source>
</evidence>
<dbReference type="InterPro" id="IPR005158">
    <property type="entry name" value="BTAD"/>
</dbReference>
<organism evidence="6 7">
    <name type="scientific">Actinokineospora iranica</name>
    <dbReference type="NCBI Taxonomy" id="1271860"/>
    <lineage>
        <taxon>Bacteria</taxon>
        <taxon>Bacillati</taxon>
        <taxon>Actinomycetota</taxon>
        <taxon>Actinomycetes</taxon>
        <taxon>Pseudonocardiales</taxon>
        <taxon>Pseudonocardiaceae</taxon>
        <taxon>Actinokineospora</taxon>
    </lineage>
</organism>
<dbReference type="GO" id="GO:0003677">
    <property type="term" value="F:DNA binding"/>
    <property type="evidence" value="ECO:0007669"/>
    <property type="project" value="UniProtKB-KW"/>
</dbReference>
<dbReference type="InterPro" id="IPR001867">
    <property type="entry name" value="OmpR/PhoB-type_DNA-bd"/>
</dbReference>
<dbReference type="PANTHER" id="PTHR47691">
    <property type="entry name" value="REGULATOR-RELATED"/>
    <property type="match status" value="1"/>
</dbReference>
<dbReference type="EMBL" id="FMZZ01000009">
    <property type="protein sequence ID" value="SDD29938.1"/>
    <property type="molecule type" value="Genomic_DNA"/>
</dbReference>
<dbReference type="Pfam" id="PF03704">
    <property type="entry name" value="BTAD"/>
    <property type="match status" value="1"/>
</dbReference>
<feature type="region of interest" description="Disordered" evidence="3">
    <location>
        <begin position="992"/>
        <end position="1011"/>
    </location>
</feature>
<dbReference type="SMART" id="SM00028">
    <property type="entry name" value="TPR"/>
    <property type="match status" value="5"/>
</dbReference>
<protein>
    <submittedName>
        <fullName evidence="6">Tetratricopeptide repeat-containing protein</fullName>
    </submittedName>
</protein>
<dbReference type="SMART" id="SM01043">
    <property type="entry name" value="BTAD"/>
    <property type="match status" value="1"/>
</dbReference>
<keyword evidence="7" id="KW-1185">Reference proteome</keyword>
<dbReference type="GO" id="GO:0000160">
    <property type="term" value="P:phosphorelay signal transduction system"/>
    <property type="evidence" value="ECO:0007669"/>
    <property type="project" value="InterPro"/>
</dbReference>
<dbReference type="SMART" id="SM00862">
    <property type="entry name" value="Trans_reg_C"/>
    <property type="match status" value="1"/>
</dbReference>
<dbReference type="InterPro" id="IPR019734">
    <property type="entry name" value="TPR_rpt"/>
</dbReference>
<evidence type="ECO:0000259" key="4">
    <source>
        <dbReference type="SMART" id="SM00862"/>
    </source>
</evidence>
<dbReference type="PRINTS" id="PR00364">
    <property type="entry name" value="DISEASERSIST"/>
</dbReference>
<sequence>MLAVIHRGPALGVKLVDTLFGILGTTSLRIDGEPRDDWGPPRQRAILGALLVNAGQSMSITQLLTWAWPQDAPLPRHPRTTLDSYATKIRHTLERLGLPDELHGKNGGYRFEVDRQLIDYHRFRDLMASARRHVRDGDPEQASAVAARALHLWRGPFLEDLRSEPAGTWRTRVAADELAPAHATFLEARFELGEYDEVLANLHNAQVDYPRDLTLVKLRLSTLRKLARDNEATSYYLTTWKALREDGDEQAAEHLRGHHERLLAEATRRPVPPPAAPADAGRMRPRGLPHDLIDFCGRRDLLRELDAATTTADGELLRGVVILDGMGGVGKTALAVHWGHRVRSRFSGGELFVNLHGFSADSVVGHDAVVEDFLIALGKQPDKTTSPRSREVLLRQALADRHTLVILDNARDFAHIKNLVPLLSDCLVIVTSRRRLTSLSAWSGARRVRVSPMSRPEAEALVALRLGSRRQEVNADWLAACGGLPLVINLAAEHLATHGDGWPPAATTQDKRRMLLDIGEDGDGANSPRAILTWSYLVLDEPTRLAFRRLGLHPGADFGFDAAIACVARTAEETRVALTHLVAAHLLHPAETSGRYRFHDLLWELAAKQAAVDESPAEKHDTERRILDFYLRSAVNADAILYPGHRKPPPLSTTSIVTPVAFTDPAIAQAWFARERANLNAALEMAARTGHHGHAWRLAHTMQTYYDRHGHHRDGMDARKTAAEAARLDGQREAEASSLFDVGRALLDHGELTEAQSYLEAGRRYAEEERHDQAMTAVLNQLGRLESLRGNQHAAIQFFQQCLSIARKTDDNEALCWAHCNIGAAFRAIGRLDEATLHLHQAQYIAERDNNRSALASTLIRLALIHRDHADTAVAAGYATQALAIAEAIPDLPLVAEISVESAAMHAAGTRAAAMEHARKAVDVCTSIHHIPFLARALDILAGVLLAQGEPTEATVAWRRAQQIYLQMNNAAQATLVQAKLDKLPAHIPLPTARTKTSLANQPPQGDSITS</sequence>
<keyword evidence="2" id="KW-0238">DNA-binding</keyword>
<dbReference type="PANTHER" id="PTHR47691:SF3">
    <property type="entry name" value="HTH-TYPE TRANSCRIPTIONAL REGULATOR RV0890C-RELATED"/>
    <property type="match status" value="1"/>
</dbReference>
<dbReference type="STRING" id="1271860.SAMN05216174_109206"/>
<dbReference type="SUPFAM" id="SSF46894">
    <property type="entry name" value="C-terminal effector domain of the bipartite response regulators"/>
    <property type="match status" value="1"/>
</dbReference>
<dbReference type="InterPro" id="IPR002182">
    <property type="entry name" value="NB-ARC"/>
</dbReference>
<dbReference type="Pfam" id="PF00931">
    <property type="entry name" value="NB-ARC"/>
    <property type="match status" value="1"/>
</dbReference>
<evidence type="ECO:0000259" key="5">
    <source>
        <dbReference type="SMART" id="SM01043"/>
    </source>
</evidence>
<dbReference type="GO" id="GO:0043531">
    <property type="term" value="F:ADP binding"/>
    <property type="evidence" value="ECO:0007669"/>
    <property type="project" value="InterPro"/>
</dbReference>
<feature type="domain" description="Bacterial transcriptional activator" evidence="5">
    <location>
        <begin position="118"/>
        <end position="263"/>
    </location>
</feature>
<dbReference type="Gene3D" id="3.40.50.300">
    <property type="entry name" value="P-loop containing nucleotide triphosphate hydrolases"/>
    <property type="match status" value="1"/>
</dbReference>
<comment type="similarity">
    <text evidence="1">Belongs to the AfsR/DnrI/RedD regulatory family.</text>
</comment>
<dbReference type="Gene3D" id="1.25.40.10">
    <property type="entry name" value="Tetratricopeptide repeat domain"/>
    <property type="match status" value="3"/>
</dbReference>
<gene>
    <name evidence="6" type="ORF">SAMN05216174_109206</name>
</gene>
<dbReference type="InterPro" id="IPR036388">
    <property type="entry name" value="WH-like_DNA-bd_sf"/>
</dbReference>
<dbReference type="InterPro" id="IPR027417">
    <property type="entry name" value="P-loop_NTPase"/>
</dbReference>
<evidence type="ECO:0000256" key="3">
    <source>
        <dbReference type="SAM" id="MobiDB-lite"/>
    </source>
</evidence>
<dbReference type="Proteomes" id="UP000199501">
    <property type="component" value="Unassembled WGS sequence"/>
</dbReference>
<feature type="compositionally biased region" description="Polar residues" evidence="3">
    <location>
        <begin position="994"/>
        <end position="1011"/>
    </location>
</feature>
<accession>A0A1G6TLH7</accession>
<reference evidence="7" key="1">
    <citation type="submission" date="2016-10" db="EMBL/GenBank/DDBJ databases">
        <authorList>
            <person name="Varghese N."/>
            <person name="Submissions S."/>
        </authorList>
    </citation>
    <scope>NUCLEOTIDE SEQUENCE [LARGE SCALE GENOMIC DNA]</scope>
    <source>
        <strain evidence="7">IBRC-M 10403</strain>
    </source>
</reference>
<feature type="domain" description="OmpR/PhoB-type" evidence="4">
    <location>
        <begin position="32"/>
        <end position="111"/>
    </location>
</feature>
<dbReference type="SUPFAM" id="SSF52540">
    <property type="entry name" value="P-loop containing nucleoside triphosphate hydrolases"/>
    <property type="match status" value="1"/>
</dbReference>